<keyword evidence="3" id="KW-0472">Membrane</keyword>
<keyword evidence="5" id="KW-1185">Reference proteome</keyword>
<feature type="coiled-coil region" evidence="1">
    <location>
        <begin position="1699"/>
        <end position="1726"/>
    </location>
</feature>
<organism evidence="4 5">
    <name type="scientific">Eimeria mitis</name>
    <dbReference type="NCBI Taxonomy" id="44415"/>
    <lineage>
        <taxon>Eukaryota</taxon>
        <taxon>Sar</taxon>
        <taxon>Alveolata</taxon>
        <taxon>Apicomplexa</taxon>
        <taxon>Conoidasida</taxon>
        <taxon>Coccidia</taxon>
        <taxon>Eucoccidiorida</taxon>
        <taxon>Eimeriorina</taxon>
        <taxon>Eimeriidae</taxon>
        <taxon>Eimeria</taxon>
    </lineage>
</organism>
<protein>
    <submittedName>
        <fullName evidence="4">Uncharacterized protein</fullName>
    </submittedName>
</protein>
<dbReference type="EMBL" id="HG684046">
    <property type="protein sequence ID" value="CDJ32307.1"/>
    <property type="molecule type" value="Genomic_DNA"/>
</dbReference>
<feature type="coiled-coil region" evidence="1">
    <location>
        <begin position="1207"/>
        <end position="1252"/>
    </location>
</feature>
<reference evidence="4" key="2">
    <citation type="submission" date="2013-10" db="EMBL/GenBank/DDBJ databases">
        <authorList>
            <person name="Aslett M."/>
        </authorList>
    </citation>
    <scope>NUCLEOTIDE SEQUENCE [LARGE SCALE GENOMIC DNA]</scope>
    <source>
        <strain evidence="4">Houghton</strain>
    </source>
</reference>
<dbReference type="PANTHER" id="PTHR47236:SF4">
    <property type="entry name" value="GENE 9195-RELATED"/>
    <property type="match status" value="1"/>
</dbReference>
<keyword evidence="3" id="KW-1133">Transmembrane helix</keyword>
<feature type="compositionally biased region" description="Basic and acidic residues" evidence="2">
    <location>
        <begin position="1613"/>
        <end position="1629"/>
    </location>
</feature>
<dbReference type="GeneID" id="25379075"/>
<proteinExistence type="predicted"/>
<feature type="coiled-coil region" evidence="1">
    <location>
        <begin position="871"/>
        <end position="902"/>
    </location>
</feature>
<feature type="coiled-coil region" evidence="1">
    <location>
        <begin position="744"/>
        <end position="778"/>
    </location>
</feature>
<evidence type="ECO:0000256" key="3">
    <source>
        <dbReference type="SAM" id="Phobius"/>
    </source>
</evidence>
<feature type="coiled-coil region" evidence="1">
    <location>
        <begin position="1300"/>
        <end position="1354"/>
    </location>
</feature>
<feature type="compositionally biased region" description="Basic and acidic residues" evidence="2">
    <location>
        <begin position="1645"/>
        <end position="1658"/>
    </location>
</feature>
<reference evidence="4" key="1">
    <citation type="submission" date="2013-10" db="EMBL/GenBank/DDBJ databases">
        <title>Genomic analysis of the causative agents of coccidiosis in chickens.</title>
        <authorList>
            <person name="Reid A.J."/>
            <person name="Blake D."/>
            <person name="Billington K."/>
            <person name="Browne H."/>
            <person name="Dunn M."/>
            <person name="Hung S."/>
            <person name="Kawahara F."/>
            <person name="Miranda-Saavedra D."/>
            <person name="Mourier T."/>
            <person name="Nagra H."/>
            <person name="Otto T.D."/>
            <person name="Rawlings N."/>
            <person name="Sanchez A."/>
            <person name="Sanders M."/>
            <person name="Subramaniam C."/>
            <person name="Tay Y."/>
            <person name="Dear P."/>
            <person name="Doerig C."/>
            <person name="Gruber A."/>
            <person name="Parkinson J."/>
            <person name="Shirley M."/>
            <person name="Wan K.L."/>
            <person name="Berriman M."/>
            <person name="Tomley F."/>
            <person name="Pain A."/>
        </authorList>
    </citation>
    <scope>NUCLEOTIDE SEQUENCE [LARGE SCALE GENOMIC DNA]</scope>
    <source>
        <strain evidence="4">Houghton</strain>
    </source>
</reference>
<evidence type="ECO:0000313" key="4">
    <source>
        <dbReference type="EMBL" id="CDJ32307.1"/>
    </source>
</evidence>
<evidence type="ECO:0000256" key="1">
    <source>
        <dbReference type="SAM" id="Coils"/>
    </source>
</evidence>
<feature type="compositionally biased region" description="Basic residues" evidence="2">
    <location>
        <begin position="1632"/>
        <end position="1644"/>
    </location>
</feature>
<dbReference type="OrthoDB" id="439917at2759"/>
<feature type="transmembrane region" description="Helical" evidence="3">
    <location>
        <begin position="214"/>
        <end position="235"/>
    </location>
</feature>
<feature type="region of interest" description="Disordered" evidence="2">
    <location>
        <begin position="1536"/>
        <end position="1581"/>
    </location>
</feature>
<keyword evidence="3" id="KW-0812">Transmembrane</keyword>
<gene>
    <name evidence="4" type="ORF">EMH_0043570</name>
</gene>
<dbReference type="Proteomes" id="UP000030744">
    <property type="component" value="Unassembled WGS sequence"/>
</dbReference>
<evidence type="ECO:0000256" key="2">
    <source>
        <dbReference type="SAM" id="MobiDB-lite"/>
    </source>
</evidence>
<keyword evidence="1" id="KW-0175">Coiled coil</keyword>
<dbReference type="VEuPathDB" id="ToxoDB:EMH_0043570"/>
<sequence>MACARTHRLARPRAPAEKEAFYPCQDNVSAFPSERPTQFVIKSAGLQEEAKTSKGSTARALPKRGSRRLSAAGTTPAVQFPVQCVQLYDTVAWWVGDQVYPVFLKDSLLNTNAAIDISAFLQLASAVGSNTDARSFKAKKTVTSNLEYFVYTFDVEGVFAFGTNEDNSPQAIFSVVGEGVQCPSGTRYPEATTDSSLAHLRVQLQQSVNLEPDLTIFLLTFACLLVVLVVLLMSISEARRRQHKKRQALDQKDINERRDLILGSRKAALTMKRRLESLLADLIEQRLCKQEDNKVLALQPEQLDSMLNDIPRDTPQPQAFENAFGALHEFSIKFKSFSSASSHQFHRVTKDIALEISELQKDILTTLAPIRQRLQHRDRLREQMGPIMENINRLLGELRSADLFMNAATSSNDNEELEEGEHALIVKRLLVPANIGEPATLQLRLLHATICAERFTTQNAIIKAQQKQGEKCADPLSQEKEQLLEEVHSQLTDGCKLLASGSDAKEGMKERFAEYARREEDILDTCRKQHSAAIDAEVSLAVQGLIDQEDALLQLHLSRLLGLTSAVHGSPGDNRSVNQKASRSLQSYSNDCRAQFKQALKTATEALQKRLGEALARDQASAEAQQQQREALVTVLLDQKARGEEEYLAGVHRLERQLLLLCTQLAIQNKKSFEEGAFQAAVRDWTDALQSTMRTEAQNLRRQAKAGGLEESEYRKQKALLASSLDLNIQRITREQFANKVERIEQFEREATRVYESLMDATRKRQRLEEDLRSAEADVFASLVRLRMKHAWRSAAEERKLLRNSIIASWSRATANQERLFGFEVDLQDTLAAAQIEGVDGDEQSLRLQRDLKDRKQQTESSVETMIDKCREHQGQQLEENLARMDELRQEQEDEMKVAIEDAKASLSEPRELWLRALMNEADIDAETQGNLQAMGEQHALSVAVSCLEAAAQRYYHDAAAEEKDRAEFESLALVDEQSQAEQLQQRVLERTSLLKTVFDEEFHRSSDALRATFQHHLEACKRSRENIIEAQHQLIQNRIVTDCWVRETQEMLRRGTAVASAGGLQDRGSFAFSNFRSDWEEDLLTWQSGQINERLEASGIDDNRLKQPRGPDWAASCASSGPKALDGLQGGDINQNPAAGQASLEAPQVTLNSEFWAKNKGFLDSISRAQKEISLAESEWLQKCRGIQGGRTLAATDEAKMTRAQNTRLEHMKEAFRSKAAELRKDYAEEVQNLLEEDKEAEAQIERSRQAEAANLEMSFRVKEASQDSPEEREKLKIQREQALAEMFKDLQAQRDTQKANIQRRLEKAKAALEEKQEQLLQQFEACKEEARKEFLELNSSMLEKERNDKKAQLLAAARMNPSAENIYALHNQLKEEYQEDIKALVLKQMQEKARYRHNAAMEQKTEEAMQMDTAAGSSETAPALEGLAESAEVKRYTTRKTSELHQAKVREIQEAAQDAALQDEALGLQEEHLARVIETLREFAGARDSPASTLLEQAKQEKSRLMQERDDLRRFVSARLQEVEKLVLERKQAEEKRKQQESHAAAQQMKMAAKAQEAAAKKQAQEKQLQRQQQRHAEEARKLQQFIEAMGSEGKTLEDLKQASQRRIEKLRRATERERQRQKEVLASKRNSRAARQAKKSRERQAAHAEGEHAEMQDAQGLLQTIATKCTATIGESADADAGENDFRKFVWKMDVKAFAEDRLQRLSEALLRFLERVEAATNSGEQEEAGVAVSGELRQTVLQVTKLLQAINVAHAASRN</sequence>
<evidence type="ECO:0000313" key="5">
    <source>
        <dbReference type="Proteomes" id="UP000030744"/>
    </source>
</evidence>
<feature type="compositionally biased region" description="Basic and acidic residues" evidence="2">
    <location>
        <begin position="1561"/>
        <end position="1581"/>
    </location>
</feature>
<accession>U6K7X2</accession>
<feature type="compositionally biased region" description="Low complexity" evidence="2">
    <location>
        <begin position="1546"/>
        <end position="1560"/>
    </location>
</feature>
<dbReference type="PANTHER" id="PTHR47236">
    <property type="entry name" value="GENE, 32742-RELATED-RELATED"/>
    <property type="match status" value="1"/>
</dbReference>
<feature type="region of interest" description="Disordered" evidence="2">
    <location>
        <begin position="1613"/>
        <end position="1659"/>
    </location>
</feature>
<dbReference type="RefSeq" id="XP_013354872.1">
    <property type="nucleotide sequence ID" value="XM_013499418.1"/>
</dbReference>
<name>U6K7X2_9EIME</name>